<dbReference type="Pfam" id="PF00849">
    <property type="entry name" value="PseudoU_synth_2"/>
    <property type="match status" value="1"/>
</dbReference>
<keyword evidence="9" id="KW-1185">Reference proteome</keyword>
<keyword evidence="3 6" id="KW-0413">Isomerase</keyword>
<dbReference type="NCBIfam" id="TIGR00005">
    <property type="entry name" value="rluA_subfam"/>
    <property type="match status" value="1"/>
</dbReference>
<dbReference type="GO" id="GO:0120159">
    <property type="term" value="F:rRNA pseudouridine synthase activity"/>
    <property type="evidence" value="ECO:0007669"/>
    <property type="project" value="UniProtKB-ARBA"/>
</dbReference>
<dbReference type="InterPro" id="IPR006145">
    <property type="entry name" value="PsdUridine_synth_RsuA/RluA"/>
</dbReference>
<proteinExistence type="inferred from homology"/>
<evidence type="ECO:0000256" key="4">
    <source>
        <dbReference type="PIRSR" id="PIRSR606225-1"/>
    </source>
</evidence>
<comment type="catalytic activity">
    <reaction evidence="6">
        <text>a uridine in RNA = a pseudouridine in RNA</text>
        <dbReference type="Rhea" id="RHEA:48348"/>
        <dbReference type="Rhea" id="RHEA-COMP:12068"/>
        <dbReference type="Rhea" id="RHEA-COMP:12069"/>
        <dbReference type="ChEBI" id="CHEBI:65314"/>
        <dbReference type="ChEBI" id="CHEBI:65315"/>
    </reaction>
</comment>
<dbReference type="EMBL" id="JACWUN010000005">
    <property type="protein sequence ID" value="MBD1400264.1"/>
    <property type="molecule type" value="Genomic_DNA"/>
</dbReference>
<evidence type="ECO:0000313" key="9">
    <source>
        <dbReference type="Proteomes" id="UP000632828"/>
    </source>
</evidence>
<dbReference type="InterPro" id="IPR006225">
    <property type="entry name" value="PsdUridine_synth_RluC/D"/>
</dbReference>
<dbReference type="SMART" id="SM00363">
    <property type="entry name" value="S4"/>
    <property type="match status" value="1"/>
</dbReference>
<dbReference type="PANTHER" id="PTHR21600:SF44">
    <property type="entry name" value="RIBOSOMAL LARGE SUBUNIT PSEUDOURIDINE SYNTHASE D"/>
    <property type="match status" value="1"/>
</dbReference>
<dbReference type="EC" id="5.4.99.-" evidence="6"/>
<dbReference type="PROSITE" id="PS50889">
    <property type="entry name" value="S4"/>
    <property type="match status" value="1"/>
</dbReference>
<dbReference type="InterPro" id="IPR006224">
    <property type="entry name" value="PsdUridine_synth_RluA-like_CS"/>
</dbReference>
<dbReference type="RefSeq" id="WP_191154535.1">
    <property type="nucleotide sequence ID" value="NZ_JACWUN010000005.1"/>
</dbReference>
<accession>A0A8J6QL21</accession>
<dbReference type="FunFam" id="3.30.2350.10:FF:000006">
    <property type="entry name" value="Pseudouridine synthase"/>
    <property type="match status" value="1"/>
</dbReference>
<protein>
    <recommendedName>
        <fullName evidence="6">Pseudouridine synthase</fullName>
        <ecNumber evidence="6">5.4.99.-</ecNumber>
    </recommendedName>
</protein>
<evidence type="ECO:0000256" key="1">
    <source>
        <dbReference type="ARBA" id="ARBA00010876"/>
    </source>
</evidence>
<keyword evidence="2 5" id="KW-0694">RNA-binding</keyword>
<dbReference type="Proteomes" id="UP000632828">
    <property type="component" value="Unassembled WGS sequence"/>
</dbReference>
<dbReference type="PANTHER" id="PTHR21600">
    <property type="entry name" value="MITOCHONDRIAL RNA PSEUDOURIDINE SYNTHASE"/>
    <property type="match status" value="1"/>
</dbReference>
<dbReference type="SUPFAM" id="SSF55174">
    <property type="entry name" value="Alpha-L RNA-binding motif"/>
    <property type="match status" value="1"/>
</dbReference>
<feature type="active site" evidence="4">
    <location>
        <position position="139"/>
    </location>
</feature>
<dbReference type="GO" id="GO:0000455">
    <property type="term" value="P:enzyme-directed rRNA pseudouridine synthesis"/>
    <property type="evidence" value="ECO:0007669"/>
    <property type="project" value="UniProtKB-ARBA"/>
</dbReference>
<sequence>MTLSRQLVFPYDAPAQRIDAFLADVLPDISRAQLKKLIDHQQVTCDGAATKAGVKLKGGETIEVLLPPPEPSTALAEDIPLHVLYEDQDLIVINKPAGMVVHPATGNVHGTLVNALLHHCDDLAGIGGTLRPGIVHRIDKDTSGVLVVTKNDQAHQHLAEQFHQHSIKREYLALIHGHLPTRKGTIDQPLGRHPVQRKKFSTKARHSKRAVTHWYVVTNFSNEKFSLIRLQLETGRTHQIRVHLSESGHPLVGDPLYGRRSELHHIKDQQLRTLIRQLPGQALHAHTLGFIHPRTGEYLEFSSDIPAPLRHIIAYLEQSGSSHETDYPI</sequence>
<dbReference type="InterPro" id="IPR002942">
    <property type="entry name" value="S4_RNA-bd"/>
</dbReference>
<feature type="domain" description="RNA-binding S4" evidence="7">
    <location>
        <begin position="16"/>
        <end position="80"/>
    </location>
</feature>
<dbReference type="GO" id="GO:0003723">
    <property type="term" value="F:RNA binding"/>
    <property type="evidence" value="ECO:0007669"/>
    <property type="project" value="UniProtKB-KW"/>
</dbReference>
<evidence type="ECO:0000313" key="8">
    <source>
        <dbReference type="EMBL" id="MBD1400264.1"/>
    </source>
</evidence>
<evidence type="ECO:0000256" key="6">
    <source>
        <dbReference type="RuleBase" id="RU362028"/>
    </source>
</evidence>
<comment type="similarity">
    <text evidence="1 6">Belongs to the pseudouridine synthase RluA family.</text>
</comment>
<dbReference type="SUPFAM" id="SSF55120">
    <property type="entry name" value="Pseudouridine synthase"/>
    <property type="match status" value="1"/>
</dbReference>
<evidence type="ECO:0000256" key="2">
    <source>
        <dbReference type="ARBA" id="ARBA00022884"/>
    </source>
</evidence>
<dbReference type="Pfam" id="PF01479">
    <property type="entry name" value="S4"/>
    <property type="match status" value="1"/>
</dbReference>
<dbReference type="CDD" id="cd02869">
    <property type="entry name" value="PseudoU_synth_RluA_like"/>
    <property type="match status" value="1"/>
</dbReference>
<gene>
    <name evidence="8" type="ORF">ICT70_06240</name>
</gene>
<reference evidence="8" key="1">
    <citation type="submission" date="2020-09" db="EMBL/GenBank/DDBJ databases">
        <title>Pelobacter alkaliphilus sp. nov., a novel anaerobic arsenate-reducing bacterium from terrestrial mud volcano.</title>
        <authorList>
            <person name="Khomyakova M.A."/>
            <person name="Merkel A.Y."/>
            <person name="Slobodkin A.I."/>
        </authorList>
    </citation>
    <scope>NUCLEOTIDE SEQUENCE</scope>
    <source>
        <strain evidence="8">M08fum</strain>
    </source>
</reference>
<evidence type="ECO:0000259" key="7">
    <source>
        <dbReference type="SMART" id="SM00363"/>
    </source>
</evidence>
<dbReference type="AlphaFoldDB" id="A0A8J6QL21"/>
<comment type="caution">
    <text evidence="8">The sequence shown here is derived from an EMBL/GenBank/DDBJ whole genome shotgun (WGS) entry which is preliminary data.</text>
</comment>
<dbReference type="Gene3D" id="3.30.2350.10">
    <property type="entry name" value="Pseudouridine synthase"/>
    <property type="match status" value="1"/>
</dbReference>
<comment type="function">
    <text evidence="6">Responsible for synthesis of pseudouridine from uracil.</text>
</comment>
<organism evidence="8 9">
    <name type="scientific">Pelovirga terrestris</name>
    <dbReference type="NCBI Taxonomy" id="2771352"/>
    <lineage>
        <taxon>Bacteria</taxon>
        <taxon>Pseudomonadati</taxon>
        <taxon>Thermodesulfobacteriota</taxon>
        <taxon>Desulfuromonadia</taxon>
        <taxon>Geobacterales</taxon>
        <taxon>Geobacteraceae</taxon>
        <taxon>Pelovirga</taxon>
    </lineage>
</organism>
<dbReference type="InterPro" id="IPR020103">
    <property type="entry name" value="PsdUridine_synth_cat_dom_sf"/>
</dbReference>
<dbReference type="Gene3D" id="3.10.290.10">
    <property type="entry name" value="RNA-binding S4 domain"/>
    <property type="match status" value="1"/>
</dbReference>
<dbReference type="CDD" id="cd00165">
    <property type="entry name" value="S4"/>
    <property type="match status" value="1"/>
</dbReference>
<dbReference type="InterPro" id="IPR036986">
    <property type="entry name" value="S4_RNA-bd_sf"/>
</dbReference>
<name>A0A8J6QL21_9BACT</name>
<dbReference type="InterPro" id="IPR050188">
    <property type="entry name" value="RluA_PseudoU_synthase"/>
</dbReference>
<dbReference type="PROSITE" id="PS01129">
    <property type="entry name" value="PSI_RLU"/>
    <property type="match status" value="1"/>
</dbReference>
<evidence type="ECO:0000256" key="5">
    <source>
        <dbReference type="PROSITE-ProRule" id="PRU00182"/>
    </source>
</evidence>
<evidence type="ECO:0000256" key="3">
    <source>
        <dbReference type="ARBA" id="ARBA00023235"/>
    </source>
</evidence>